<gene>
    <name evidence="3" type="ORF">EH240_33470</name>
</gene>
<accession>A0A3P3EW62</accession>
<evidence type="ECO:0000259" key="2">
    <source>
        <dbReference type="Pfam" id="PF12146"/>
    </source>
</evidence>
<dbReference type="EMBL" id="RQXT01000072">
    <property type="protein sequence ID" value="RRH90112.1"/>
    <property type="molecule type" value="Genomic_DNA"/>
</dbReference>
<dbReference type="InterPro" id="IPR053145">
    <property type="entry name" value="AB_hydrolase_Est10"/>
</dbReference>
<organism evidence="3 4">
    <name type="scientific">Mesorhizobium tamadayense</name>
    <dbReference type="NCBI Taxonomy" id="425306"/>
    <lineage>
        <taxon>Bacteria</taxon>
        <taxon>Pseudomonadati</taxon>
        <taxon>Pseudomonadota</taxon>
        <taxon>Alphaproteobacteria</taxon>
        <taxon>Hyphomicrobiales</taxon>
        <taxon>Phyllobacteriaceae</taxon>
        <taxon>Mesorhizobium</taxon>
    </lineage>
</organism>
<name>A0A3P3EW62_9HYPH</name>
<dbReference type="AlphaFoldDB" id="A0A3P3EW62"/>
<feature type="region of interest" description="Disordered" evidence="1">
    <location>
        <begin position="1"/>
        <end position="25"/>
    </location>
</feature>
<evidence type="ECO:0000313" key="4">
    <source>
        <dbReference type="Proteomes" id="UP000273786"/>
    </source>
</evidence>
<feature type="domain" description="Serine aminopeptidase S33" evidence="2">
    <location>
        <begin position="104"/>
        <end position="225"/>
    </location>
</feature>
<dbReference type="OrthoDB" id="217645at2"/>
<dbReference type="PANTHER" id="PTHR43265">
    <property type="entry name" value="ESTERASE ESTD"/>
    <property type="match status" value="1"/>
</dbReference>
<dbReference type="InterPro" id="IPR029058">
    <property type="entry name" value="AB_hydrolase_fold"/>
</dbReference>
<dbReference type="Pfam" id="PF12146">
    <property type="entry name" value="Hydrolase_4"/>
    <property type="match status" value="1"/>
</dbReference>
<evidence type="ECO:0000256" key="1">
    <source>
        <dbReference type="SAM" id="MobiDB-lite"/>
    </source>
</evidence>
<evidence type="ECO:0000313" key="3">
    <source>
        <dbReference type="EMBL" id="RRH90112.1"/>
    </source>
</evidence>
<keyword evidence="4" id="KW-1185">Reference proteome</keyword>
<dbReference type="Gene3D" id="3.40.50.1820">
    <property type="entry name" value="alpha/beta hydrolase"/>
    <property type="match status" value="1"/>
</dbReference>
<reference evidence="3 4" key="1">
    <citation type="submission" date="2018-11" db="EMBL/GenBank/DDBJ databases">
        <title>the genome of Mesorhizobium tamadayense DSM 28320.</title>
        <authorList>
            <person name="Gao J."/>
        </authorList>
    </citation>
    <scope>NUCLEOTIDE SEQUENCE [LARGE SCALE GENOMIC DNA]</scope>
    <source>
        <strain evidence="3 4">DSM 28320</strain>
    </source>
</reference>
<dbReference type="PANTHER" id="PTHR43265:SF1">
    <property type="entry name" value="ESTERASE ESTD"/>
    <property type="match status" value="1"/>
</dbReference>
<protein>
    <submittedName>
        <fullName evidence="3">Alpha/beta fold hydrolase</fullName>
    </submittedName>
</protein>
<dbReference type="GO" id="GO:0052689">
    <property type="term" value="F:carboxylic ester hydrolase activity"/>
    <property type="evidence" value="ECO:0007669"/>
    <property type="project" value="TreeGrafter"/>
</dbReference>
<proteinExistence type="predicted"/>
<feature type="compositionally biased region" description="Basic and acidic residues" evidence="1">
    <location>
        <begin position="12"/>
        <end position="25"/>
    </location>
</feature>
<dbReference type="Proteomes" id="UP000273786">
    <property type="component" value="Unassembled WGS sequence"/>
</dbReference>
<sequence length="325" mass="34785">MSNASPTGRAISFDRPRANSNNKERAAMKQLHRTVAASLGMLMTTFLVSAQAKEAIIKLQVEGQTIVGTMVTPDDVTNPPVILMLHGFTGSRNEWSSEAVKEGLFGRAAPVLARNGIASLRIDFRGSGESEGKFEDMTVETEITDAQAGLDFLSTNDSVDGKRISLMGMSLGGAVTTAVAGRTKTPLKSVVLWNPGINLPAAFISIFGEKQMAEAVTAGDKVYPAKRVGDGKEIPLKGRFFESLYAVQPAGEISRYKGPLFLAVGTRDSIVFPQPVLAKSLLAYHDGPEELWAEPVDHGFGVEQSAKTVDKLILATVTFLKSNGE</sequence>
<dbReference type="InterPro" id="IPR022742">
    <property type="entry name" value="Hydrolase_4"/>
</dbReference>
<comment type="caution">
    <text evidence="3">The sequence shown here is derived from an EMBL/GenBank/DDBJ whole genome shotgun (WGS) entry which is preliminary data.</text>
</comment>
<dbReference type="SUPFAM" id="SSF53474">
    <property type="entry name" value="alpha/beta-Hydrolases"/>
    <property type="match status" value="1"/>
</dbReference>
<keyword evidence="3" id="KW-0378">Hydrolase</keyword>